<dbReference type="InterPro" id="IPR011990">
    <property type="entry name" value="TPR-like_helical_dom_sf"/>
</dbReference>
<feature type="domain" description="Bacterial Ig-like" evidence="1">
    <location>
        <begin position="133"/>
        <end position="182"/>
    </location>
</feature>
<dbReference type="EMBL" id="VSSQ01001469">
    <property type="protein sequence ID" value="MPM08612.1"/>
    <property type="molecule type" value="Genomic_DNA"/>
</dbReference>
<dbReference type="Pfam" id="PF14559">
    <property type="entry name" value="TPR_19"/>
    <property type="match status" value="1"/>
</dbReference>
<dbReference type="SUPFAM" id="SSF48452">
    <property type="entry name" value="TPR-like"/>
    <property type="match status" value="1"/>
</dbReference>
<sequence length="340" mass="38826">MKLSIIKKLLFLIIICIPLTVLSCSNTSKKITLSENTENEISLEESEIIKSITAGEKLLDEGKLEEAKENFSKAISLDKTNKDTYLRIKDKYISVNKLDEAYNIVKSAISNNVDIENMKLLLKEISSKFEVINLTSSIYQYSNYALPKNADIKILGDSVQIPITWDNEIVDTESLGTFKYEGFNEEYGRKVIMNITILENVYDKQIGWVKDFYKENGQLYINLDLVEFYLGREEALKEAIKDGKAGIDENGEYFLPAPVWIRNNSSAITSYPISDDCIYSLCSATINLENYETRGTLVNISYTDFLKAFNDTKNNNARILLVWVDIKNGSIFKIYEQYLP</sequence>
<name>A0A644WXR5_9ZZZZ</name>
<evidence type="ECO:0000259" key="1">
    <source>
        <dbReference type="Pfam" id="PF07532"/>
    </source>
</evidence>
<accession>A0A644WXR5</accession>
<dbReference type="PROSITE" id="PS50005">
    <property type="entry name" value="TPR"/>
    <property type="match status" value="1"/>
</dbReference>
<dbReference type="InterPro" id="IPR011081">
    <property type="entry name" value="Big_4"/>
</dbReference>
<organism evidence="2">
    <name type="scientific">bioreactor metagenome</name>
    <dbReference type="NCBI Taxonomy" id="1076179"/>
    <lineage>
        <taxon>unclassified sequences</taxon>
        <taxon>metagenomes</taxon>
        <taxon>ecological metagenomes</taxon>
    </lineage>
</organism>
<dbReference type="PROSITE" id="PS51257">
    <property type="entry name" value="PROKAR_LIPOPROTEIN"/>
    <property type="match status" value="1"/>
</dbReference>
<comment type="caution">
    <text evidence="2">The sequence shown here is derived from an EMBL/GenBank/DDBJ whole genome shotgun (WGS) entry which is preliminary data.</text>
</comment>
<dbReference type="AlphaFoldDB" id="A0A644WXR5"/>
<protein>
    <recommendedName>
        <fullName evidence="1">Bacterial Ig-like domain-containing protein</fullName>
    </recommendedName>
</protein>
<proteinExistence type="predicted"/>
<dbReference type="Gene3D" id="1.25.40.10">
    <property type="entry name" value="Tetratricopeptide repeat domain"/>
    <property type="match status" value="1"/>
</dbReference>
<gene>
    <name evidence="2" type="ORF">SDC9_54926</name>
</gene>
<reference evidence="2" key="1">
    <citation type="submission" date="2019-08" db="EMBL/GenBank/DDBJ databases">
        <authorList>
            <person name="Kucharzyk K."/>
            <person name="Murdoch R.W."/>
            <person name="Higgins S."/>
            <person name="Loffler F."/>
        </authorList>
    </citation>
    <scope>NUCLEOTIDE SEQUENCE</scope>
</reference>
<dbReference type="InterPro" id="IPR019734">
    <property type="entry name" value="TPR_rpt"/>
</dbReference>
<dbReference type="Pfam" id="PF07532">
    <property type="entry name" value="Big_4"/>
    <property type="match status" value="1"/>
</dbReference>
<evidence type="ECO:0000313" key="2">
    <source>
        <dbReference type="EMBL" id="MPM08612.1"/>
    </source>
</evidence>